<feature type="compositionally biased region" description="Pro residues" evidence="1">
    <location>
        <begin position="111"/>
        <end position="139"/>
    </location>
</feature>
<keyword evidence="3" id="KW-1185">Reference proteome</keyword>
<organism evidence="2 3">
    <name type="scientific">Acorus gramineus</name>
    <name type="common">Dwarf sweet flag</name>
    <dbReference type="NCBI Taxonomy" id="55184"/>
    <lineage>
        <taxon>Eukaryota</taxon>
        <taxon>Viridiplantae</taxon>
        <taxon>Streptophyta</taxon>
        <taxon>Embryophyta</taxon>
        <taxon>Tracheophyta</taxon>
        <taxon>Spermatophyta</taxon>
        <taxon>Magnoliopsida</taxon>
        <taxon>Liliopsida</taxon>
        <taxon>Acoraceae</taxon>
        <taxon>Acorus</taxon>
    </lineage>
</organism>
<accession>A0AAV8ZZU2</accession>
<evidence type="ECO:0000313" key="3">
    <source>
        <dbReference type="Proteomes" id="UP001179952"/>
    </source>
</evidence>
<evidence type="ECO:0000256" key="1">
    <source>
        <dbReference type="SAM" id="MobiDB-lite"/>
    </source>
</evidence>
<sequence length="161" mass="18047">MDGRDSGCTRVDPVEKQDRIVRARGRKRQCVEVITKERHVKAVKSNVKAIRCHTEPHLPLRLPCYNFTSVTSPTFGIPLFAVKIMTSSMANSHNVMGGVYKAREQIHHRSTPPPPFTASHASPPPPFTSPPPPPPPPPTTTFNPSSSHQLKNPSSWREWWE</sequence>
<evidence type="ECO:0000313" key="2">
    <source>
        <dbReference type="EMBL" id="KAK1256605.1"/>
    </source>
</evidence>
<dbReference type="Proteomes" id="UP001179952">
    <property type="component" value="Unassembled WGS sequence"/>
</dbReference>
<protein>
    <submittedName>
        <fullName evidence="2">Uncharacterized protein</fullName>
    </submittedName>
</protein>
<gene>
    <name evidence="2" type="ORF">QJS04_geneDACA025069</name>
</gene>
<comment type="caution">
    <text evidence="2">The sequence shown here is derived from an EMBL/GenBank/DDBJ whole genome shotgun (WGS) entry which is preliminary data.</text>
</comment>
<reference evidence="2" key="1">
    <citation type="journal article" date="2023" name="Nat. Commun.">
        <title>Diploid and tetraploid genomes of Acorus and the evolution of monocots.</title>
        <authorList>
            <person name="Ma L."/>
            <person name="Liu K.W."/>
            <person name="Li Z."/>
            <person name="Hsiao Y.Y."/>
            <person name="Qi Y."/>
            <person name="Fu T."/>
            <person name="Tang G.D."/>
            <person name="Zhang D."/>
            <person name="Sun W.H."/>
            <person name="Liu D.K."/>
            <person name="Li Y."/>
            <person name="Chen G.Z."/>
            <person name="Liu X.D."/>
            <person name="Liao X.Y."/>
            <person name="Jiang Y.T."/>
            <person name="Yu X."/>
            <person name="Hao Y."/>
            <person name="Huang J."/>
            <person name="Zhao X.W."/>
            <person name="Ke S."/>
            <person name="Chen Y.Y."/>
            <person name="Wu W.L."/>
            <person name="Hsu J.L."/>
            <person name="Lin Y.F."/>
            <person name="Huang M.D."/>
            <person name="Li C.Y."/>
            <person name="Huang L."/>
            <person name="Wang Z.W."/>
            <person name="Zhao X."/>
            <person name="Zhong W.Y."/>
            <person name="Peng D.H."/>
            <person name="Ahmad S."/>
            <person name="Lan S."/>
            <person name="Zhang J.S."/>
            <person name="Tsai W.C."/>
            <person name="Van de Peer Y."/>
            <person name="Liu Z.J."/>
        </authorList>
    </citation>
    <scope>NUCLEOTIDE SEQUENCE</scope>
    <source>
        <strain evidence="2">SCP</strain>
    </source>
</reference>
<name>A0AAV8ZZU2_ACOGR</name>
<dbReference type="AlphaFoldDB" id="A0AAV8ZZU2"/>
<dbReference type="AntiFam" id="ANF00029">
    <property type="entry name" value="Antisense to 16S rRNA"/>
</dbReference>
<reference evidence="2" key="2">
    <citation type="submission" date="2023-06" db="EMBL/GenBank/DDBJ databases">
        <authorList>
            <person name="Ma L."/>
            <person name="Liu K.-W."/>
            <person name="Li Z."/>
            <person name="Hsiao Y.-Y."/>
            <person name="Qi Y."/>
            <person name="Fu T."/>
            <person name="Tang G."/>
            <person name="Zhang D."/>
            <person name="Sun W.-H."/>
            <person name="Liu D.-K."/>
            <person name="Li Y."/>
            <person name="Chen G.-Z."/>
            <person name="Liu X.-D."/>
            <person name="Liao X.-Y."/>
            <person name="Jiang Y.-T."/>
            <person name="Yu X."/>
            <person name="Hao Y."/>
            <person name="Huang J."/>
            <person name="Zhao X.-W."/>
            <person name="Ke S."/>
            <person name="Chen Y.-Y."/>
            <person name="Wu W.-L."/>
            <person name="Hsu J.-L."/>
            <person name="Lin Y.-F."/>
            <person name="Huang M.-D."/>
            <person name="Li C.-Y."/>
            <person name="Huang L."/>
            <person name="Wang Z.-W."/>
            <person name="Zhao X."/>
            <person name="Zhong W.-Y."/>
            <person name="Peng D.-H."/>
            <person name="Ahmad S."/>
            <person name="Lan S."/>
            <person name="Zhang J.-S."/>
            <person name="Tsai W.-C."/>
            <person name="Van De Peer Y."/>
            <person name="Liu Z.-J."/>
        </authorList>
    </citation>
    <scope>NUCLEOTIDE SEQUENCE</scope>
    <source>
        <strain evidence="2">SCP</strain>
        <tissue evidence="2">Leaves</tissue>
    </source>
</reference>
<proteinExistence type="predicted"/>
<feature type="region of interest" description="Disordered" evidence="1">
    <location>
        <begin position="107"/>
        <end position="161"/>
    </location>
</feature>
<dbReference type="EMBL" id="JAUJYN010000104">
    <property type="protein sequence ID" value="KAK1256605.1"/>
    <property type="molecule type" value="Genomic_DNA"/>
</dbReference>